<evidence type="ECO:0000313" key="7">
    <source>
        <dbReference type="Proteomes" id="UP000825890"/>
    </source>
</evidence>
<dbReference type="SUPFAM" id="SSF57701">
    <property type="entry name" value="Zn2/Cys6 DNA-binding domain"/>
    <property type="match status" value="1"/>
</dbReference>
<evidence type="ECO:0000256" key="2">
    <source>
        <dbReference type="ARBA" id="ARBA00022723"/>
    </source>
</evidence>
<dbReference type="InterPro" id="IPR001138">
    <property type="entry name" value="Zn2Cys6_DnaBD"/>
</dbReference>
<dbReference type="SMART" id="SM00066">
    <property type="entry name" value="GAL4"/>
    <property type="match status" value="1"/>
</dbReference>
<evidence type="ECO:0000313" key="6">
    <source>
        <dbReference type="EMBL" id="GIZ44094.1"/>
    </source>
</evidence>
<dbReference type="InterPro" id="IPR036864">
    <property type="entry name" value="Zn2-C6_fun-type_DNA-bd_sf"/>
</dbReference>
<name>A0A9P3CGT4_9PEZI</name>
<dbReference type="GO" id="GO:0000981">
    <property type="term" value="F:DNA-binding transcription factor activity, RNA polymerase II-specific"/>
    <property type="evidence" value="ECO:0007669"/>
    <property type="project" value="InterPro"/>
</dbReference>
<reference evidence="6 7" key="1">
    <citation type="submission" date="2021-01" db="EMBL/GenBank/DDBJ databases">
        <title>Cercospora kikuchii MAFF 305040 whole genome shotgun sequence.</title>
        <authorList>
            <person name="Kashiwa T."/>
            <person name="Suzuki T."/>
        </authorList>
    </citation>
    <scope>NUCLEOTIDE SEQUENCE [LARGE SCALE GENOMIC DNA]</scope>
    <source>
        <strain evidence="6 7">MAFF 305040</strain>
    </source>
</reference>
<dbReference type="GO" id="GO:0003677">
    <property type="term" value="F:DNA binding"/>
    <property type="evidence" value="ECO:0007669"/>
    <property type="project" value="InterPro"/>
</dbReference>
<dbReference type="GO" id="GO:0006351">
    <property type="term" value="P:DNA-templated transcription"/>
    <property type="evidence" value="ECO:0007669"/>
    <property type="project" value="InterPro"/>
</dbReference>
<dbReference type="Gene3D" id="4.10.240.10">
    <property type="entry name" value="Zn(2)-C6 fungal-type DNA-binding domain"/>
    <property type="match status" value="1"/>
</dbReference>
<evidence type="ECO:0000259" key="5">
    <source>
        <dbReference type="PROSITE" id="PS50048"/>
    </source>
</evidence>
<keyword evidence="2" id="KW-0479">Metal-binding</keyword>
<feature type="region of interest" description="Disordered" evidence="4">
    <location>
        <begin position="91"/>
        <end position="117"/>
    </location>
</feature>
<gene>
    <name evidence="6" type="ORF">CKM354_000730300</name>
</gene>
<dbReference type="PROSITE" id="PS00463">
    <property type="entry name" value="ZN2_CY6_FUNGAL_1"/>
    <property type="match status" value="1"/>
</dbReference>
<dbReference type="AlphaFoldDB" id="A0A9P3CGT4"/>
<dbReference type="OrthoDB" id="3014581at2759"/>
<accession>A0A9P3CGT4</accession>
<dbReference type="InterPro" id="IPR007219">
    <property type="entry name" value="XnlR_reg_dom"/>
</dbReference>
<dbReference type="Proteomes" id="UP000825890">
    <property type="component" value="Unassembled WGS sequence"/>
</dbReference>
<proteinExistence type="predicted"/>
<evidence type="ECO:0000256" key="3">
    <source>
        <dbReference type="ARBA" id="ARBA00023242"/>
    </source>
</evidence>
<dbReference type="Pfam" id="PF04082">
    <property type="entry name" value="Fungal_trans"/>
    <property type="match status" value="1"/>
</dbReference>
<organism evidence="6 7">
    <name type="scientific">Cercospora kikuchii</name>
    <dbReference type="NCBI Taxonomy" id="84275"/>
    <lineage>
        <taxon>Eukaryota</taxon>
        <taxon>Fungi</taxon>
        <taxon>Dikarya</taxon>
        <taxon>Ascomycota</taxon>
        <taxon>Pezizomycotina</taxon>
        <taxon>Dothideomycetes</taxon>
        <taxon>Dothideomycetidae</taxon>
        <taxon>Mycosphaerellales</taxon>
        <taxon>Mycosphaerellaceae</taxon>
        <taxon>Cercospora</taxon>
    </lineage>
</organism>
<dbReference type="PANTHER" id="PTHR31001">
    <property type="entry name" value="UNCHARACTERIZED TRANSCRIPTIONAL REGULATORY PROTEIN"/>
    <property type="match status" value="1"/>
</dbReference>
<feature type="domain" description="Zn(2)-C6 fungal-type" evidence="5">
    <location>
        <begin position="16"/>
        <end position="45"/>
    </location>
</feature>
<dbReference type="Pfam" id="PF00172">
    <property type="entry name" value="Zn_clus"/>
    <property type="match status" value="1"/>
</dbReference>
<keyword evidence="3" id="KW-0539">Nucleus</keyword>
<dbReference type="RefSeq" id="XP_044658581.1">
    <property type="nucleotide sequence ID" value="XM_044802646.1"/>
</dbReference>
<dbReference type="CDD" id="cd12148">
    <property type="entry name" value="fungal_TF_MHR"/>
    <property type="match status" value="1"/>
</dbReference>
<dbReference type="GO" id="GO:0005634">
    <property type="term" value="C:nucleus"/>
    <property type="evidence" value="ECO:0007669"/>
    <property type="project" value="UniProtKB-SubCell"/>
</dbReference>
<feature type="compositionally biased region" description="Polar residues" evidence="4">
    <location>
        <begin position="97"/>
        <end position="106"/>
    </location>
</feature>
<dbReference type="EMBL" id="BOLY01000004">
    <property type="protein sequence ID" value="GIZ44094.1"/>
    <property type="molecule type" value="Genomic_DNA"/>
</dbReference>
<protein>
    <recommendedName>
        <fullName evidence="5">Zn(2)-C6 fungal-type domain-containing protein</fullName>
    </recommendedName>
</protein>
<dbReference type="CDD" id="cd00067">
    <property type="entry name" value="GAL4"/>
    <property type="match status" value="1"/>
</dbReference>
<comment type="subcellular location">
    <subcellularLocation>
        <location evidence="1">Nucleus</location>
    </subcellularLocation>
</comment>
<dbReference type="InterPro" id="IPR050613">
    <property type="entry name" value="Sec_Metabolite_Reg"/>
</dbReference>
<keyword evidence="7" id="KW-1185">Reference proteome</keyword>
<dbReference type="PANTHER" id="PTHR31001:SF90">
    <property type="entry name" value="CENTROMERE DNA-BINDING PROTEIN COMPLEX CBF3 SUBUNIT B"/>
    <property type="match status" value="1"/>
</dbReference>
<sequence>MPPARSHDRPRQDPVSCQLCRSKKLKCDRQSPCSNCKSRKVHCEYRGERPANSTAASHEDGLRAENHAIRARLDRLEQAVFQAHHPIAASATAGSVRDSSNGTPNVARTEAAQADEDSHWLESVGAPSDTILPRFADRVAIRLETLEQSLASSQQAQVCTISMPAYDLAMSFLDAYAKELDAMQHIVHIDSTRDAINRAYGDLEAGREVDPGILCLILGICACLTFYWSTTGRSWGTEMFHELDSAHKAAAHWAEQALYAMQQMHLTTASYTLESVQGMIMLTFLFYHIEGFTARVGLMHSSAITMARSLGLHRTDAPQAVTVTSNQAETIANEVQRKVWWHLACTDWLLAFMGGPQEGTYSMSARNVHVNLPRNLNPEDLNTRGPDFARPLSEPTVMSYYLQRIRLATTCREIADDLWTKLQFTDPSDIDPQTILALDLKFESQTRELPFFMRLDTSLAQLKESYGEQAATAMDAQRLLIHLMLNTRRCKLHMPFLVRVKTYPCFAASRAAGLQAARTVFEARRHAIQNDKSLVAQQLRLGGLLQHLFFATIVLVMDLCINRDEIDGATLVEVRESLQIMDDAKESSPMGRRFHESLLNILRKHNVVLLNTTQQAHSLGATEPAANGSNGVSVDLPNGFPGMEANDIDFDSMWQDFMNAGPTLDAQTWDAILSDLDMQPI</sequence>
<evidence type="ECO:0000256" key="4">
    <source>
        <dbReference type="SAM" id="MobiDB-lite"/>
    </source>
</evidence>
<dbReference type="PROSITE" id="PS50048">
    <property type="entry name" value="ZN2_CY6_FUNGAL_2"/>
    <property type="match status" value="1"/>
</dbReference>
<dbReference type="GO" id="GO:0008270">
    <property type="term" value="F:zinc ion binding"/>
    <property type="evidence" value="ECO:0007669"/>
    <property type="project" value="InterPro"/>
</dbReference>
<evidence type="ECO:0000256" key="1">
    <source>
        <dbReference type="ARBA" id="ARBA00004123"/>
    </source>
</evidence>
<comment type="caution">
    <text evidence="6">The sequence shown here is derived from an EMBL/GenBank/DDBJ whole genome shotgun (WGS) entry which is preliminary data.</text>
</comment>
<dbReference type="GeneID" id="68292878"/>